<evidence type="ECO:0000313" key="2">
    <source>
        <dbReference type="EMBL" id="KAG6391307.1"/>
    </source>
</evidence>
<dbReference type="Proteomes" id="UP000298416">
    <property type="component" value="Unassembled WGS sequence"/>
</dbReference>
<gene>
    <name evidence="2" type="ORF">SASPL_149061</name>
</gene>
<dbReference type="EMBL" id="PNBA02000019">
    <property type="protein sequence ID" value="KAG6391307.1"/>
    <property type="molecule type" value="Genomic_DNA"/>
</dbReference>
<protein>
    <recommendedName>
        <fullName evidence="4">Hydroxyproline-rich glycoprotein family protein</fullName>
    </recommendedName>
</protein>
<proteinExistence type="predicted"/>
<dbReference type="PANTHER" id="PTHR37256:SF1">
    <property type="entry name" value="MYB-LIKE PROTEIN A"/>
    <property type="match status" value="1"/>
</dbReference>
<accession>A0A8X8Z4X5</accession>
<reference evidence="2" key="2">
    <citation type="submission" date="2020-08" db="EMBL/GenBank/DDBJ databases">
        <title>Plant Genome Project.</title>
        <authorList>
            <person name="Zhang R.-G."/>
        </authorList>
    </citation>
    <scope>NUCLEOTIDE SEQUENCE</scope>
    <source>
        <strain evidence="2">Huo1</strain>
        <tissue evidence="2">Leaf</tissue>
    </source>
</reference>
<evidence type="ECO:0000313" key="3">
    <source>
        <dbReference type="Proteomes" id="UP000298416"/>
    </source>
</evidence>
<evidence type="ECO:0008006" key="4">
    <source>
        <dbReference type="Google" id="ProtNLM"/>
    </source>
</evidence>
<feature type="compositionally biased region" description="Basic residues" evidence="1">
    <location>
        <begin position="83"/>
        <end position="94"/>
    </location>
</feature>
<reference evidence="2" key="1">
    <citation type="submission" date="2018-01" db="EMBL/GenBank/DDBJ databases">
        <authorList>
            <person name="Mao J.F."/>
        </authorList>
    </citation>
    <scope>NUCLEOTIDE SEQUENCE</scope>
    <source>
        <strain evidence="2">Huo1</strain>
        <tissue evidence="2">Leaf</tissue>
    </source>
</reference>
<evidence type="ECO:0000256" key="1">
    <source>
        <dbReference type="SAM" id="MobiDB-lite"/>
    </source>
</evidence>
<dbReference type="PANTHER" id="PTHR37256">
    <property type="entry name" value="E1A-BINDING PROTEIN P400-LIKE"/>
    <property type="match status" value="1"/>
</dbReference>
<feature type="compositionally biased region" description="Low complexity" evidence="1">
    <location>
        <begin position="35"/>
        <end position="60"/>
    </location>
</feature>
<comment type="caution">
    <text evidence="2">The sequence shown here is derived from an EMBL/GenBank/DDBJ whole genome shotgun (WGS) entry which is preliminary data.</text>
</comment>
<name>A0A8X8Z4X5_SALSN</name>
<feature type="region of interest" description="Disordered" evidence="1">
    <location>
        <begin position="1"/>
        <end position="102"/>
    </location>
</feature>
<organism evidence="2">
    <name type="scientific">Salvia splendens</name>
    <name type="common">Scarlet sage</name>
    <dbReference type="NCBI Taxonomy" id="180675"/>
    <lineage>
        <taxon>Eukaryota</taxon>
        <taxon>Viridiplantae</taxon>
        <taxon>Streptophyta</taxon>
        <taxon>Embryophyta</taxon>
        <taxon>Tracheophyta</taxon>
        <taxon>Spermatophyta</taxon>
        <taxon>Magnoliopsida</taxon>
        <taxon>eudicotyledons</taxon>
        <taxon>Gunneridae</taxon>
        <taxon>Pentapetalae</taxon>
        <taxon>asterids</taxon>
        <taxon>lamiids</taxon>
        <taxon>Lamiales</taxon>
        <taxon>Lamiaceae</taxon>
        <taxon>Nepetoideae</taxon>
        <taxon>Mentheae</taxon>
        <taxon>Salviinae</taxon>
        <taxon>Salvia</taxon>
        <taxon>Salvia subgen. Calosphace</taxon>
        <taxon>core Calosphace</taxon>
    </lineage>
</organism>
<sequence length="527" mass="58100">MRGKSSLSKSKKGGVETENEPHLSGAYIRSLVKQLSSSSSKTKDSSSSSLEGDGNSNSESLFASSCDGFSDQKKEKSPPPLPPHKKQVRRRLHTSRPYQERLLNMAEARREIVTALKYHRAAMKKATERQQQQQQMEITSQTQVFGSSSHQFSLEQEDILKFRRNPRFYASNSSIPDKFPSSYHDNFSQSPGFSSPYSWSISPIAPPPLPLVQENFNFTLPSQTLGLNLNLQDFNNLDSTFLCSTNHSSIYSSSSPSTSSSPLSATTEEIPCMGPPASAAEFGDPGLHAVMDDKEIAEIRSIGDQYQMEWDDTLNLVNSAWWLKFLKAMEITPENQSVQDFPFDDVMEFPAWLNANDGCLQDVNSDNYFEDPALPCMDIGEIEGMGGDWIPVDAVDPGASLLPLAPPQRLPDDAVALKARAKRQLPDTIPSLDPLLGLEVGQLVPNGAAGGVAEPVQSGARGLEILVAELEVPLQLVQHGLAGGVHAEVLERKLVVRDVRLGRLWAAHDRLPDERREEEELLGERED</sequence>
<dbReference type="AlphaFoldDB" id="A0A8X8Z4X5"/>
<keyword evidence="3" id="KW-1185">Reference proteome</keyword>